<dbReference type="PANTHER" id="PTHR24104:SF25">
    <property type="entry name" value="PROTEIN LIN-41"/>
    <property type="match status" value="1"/>
</dbReference>
<gene>
    <name evidence="1" type="ORF">CGI_10010605</name>
</gene>
<dbReference type="AlphaFoldDB" id="K1QB10"/>
<name>K1QB10_MAGGI</name>
<dbReference type="EMBL" id="JH823246">
    <property type="protein sequence ID" value="EKC26010.1"/>
    <property type="molecule type" value="Genomic_DNA"/>
</dbReference>
<dbReference type="GO" id="GO:0000209">
    <property type="term" value="P:protein polyubiquitination"/>
    <property type="evidence" value="ECO:0007669"/>
    <property type="project" value="TreeGrafter"/>
</dbReference>
<reference evidence="1" key="1">
    <citation type="journal article" date="2012" name="Nature">
        <title>The oyster genome reveals stress adaptation and complexity of shell formation.</title>
        <authorList>
            <person name="Zhang G."/>
            <person name="Fang X."/>
            <person name="Guo X."/>
            <person name="Li L."/>
            <person name="Luo R."/>
            <person name="Xu F."/>
            <person name="Yang P."/>
            <person name="Zhang L."/>
            <person name="Wang X."/>
            <person name="Qi H."/>
            <person name="Xiong Z."/>
            <person name="Que H."/>
            <person name="Xie Y."/>
            <person name="Holland P.W."/>
            <person name="Paps J."/>
            <person name="Zhu Y."/>
            <person name="Wu F."/>
            <person name="Chen Y."/>
            <person name="Wang J."/>
            <person name="Peng C."/>
            <person name="Meng J."/>
            <person name="Yang L."/>
            <person name="Liu J."/>
            <person name="Wen B."/>
            <person name="Zhang N."/>
            <person name="Huang Z."/>
            <person name="Zhu Q."/>
            <person name="Feng Y."/>
            <person name="Mount A."/>
            <person name="Hedgecock D."/>
            <person name="Xu Z."/>
            <person name="Liu Y."/>
            <person name="Domazet-Loso T."/>
            <person name="Du Y."/>
            <person name="Sun X."/>
            <person name="Zhang S."/>
            <person name="Liu B."/>
            <person name="Cheng P."/>
            <person name="Jiang X."/>
            <person name="Li J."/>
            <person name="Fan D."/>
            <person name="Wang W."/>
            <person name="Fu W."/>
            <person name="Wang T."/>
            <person name="Wang B."/>
            <person name="Zhang J."/>
            <person name="Peng Z."/>
            <person name="Li Y."/>
            <person name="Li N."/>
            <person name="Wang J."/>
            <person name="Chen M."/>
            <person name="He Y."/>
            <person name="Tan F."/>
            <person name="Song X."/>
            <person name="Zheng Q."/>
            <person name="Huang R."/>
            <person name="Yang H."/>
            <person name="Du X."/>
            <person name="Chen L."/>
            <person name="Yang M."/>
            <person name="Gaffney P.M."/>
            <person name="Wang S."/>
            <person name="Luo L."/>
            <person name="She Z."/>
            <person name="Ming Y."/>
            <person name="Huang W."/>
            <person name="Zhang S."/>
            <person name="Huang B."/>
            <person name="Zhang Y."/>
            <person name="Qu T."/>
            <person name="Ni P."/>
            <person name="Miao G."/>
            <person name="Wang J."/>
            <person name="Wang Q."/>
            <person name="Steinberg C.E."/>
            <person name="Wang H."/>
            <person name="Li N."/>
            <person name="Qian L."/>
            <person name="Zhang G."/>
            <person name="Li Y."/>
            <person name="Yang H."/>
            <person name="Liu X."/>
            <person name="Wang J."/>
            <person name="Yin Y."/>
            <person name="Wang J."/>
        </authorList>
    </citation>
    <scope>NUCLEOTIDE SEQUENCE [LARGE SCALE GENOMIC DNA]</scope>
    <source>
        <strain evidence="1">05x7-T-G4-1.051#20</strain>
    </source>
</reference>
<sequence length="427" mass="49066">MIHDLEKQIANLDKGYEKLTAEIYKHGKEWHKEIDVIITNMKTEIYKIKIKHKDILQKHLDEIKQIQSLIDQTAQTLKEIEESNEVSMTIEYKSKNSEFSKLPLKVMVSLPTFIPEPVDQQKLYSLFGQIRSIPTALKQYVLTPNKQSNTSVRKLLDEPEIVLEIQTSLYNLRNVAYVTDEKIWTIGETDEIKCLNDRGHIIQTIRTKFMEWPDDVVVDSYGDLIFSASEARTVNKMKNGQSKVLIKLKKWTPGQLCITSTGDLLVTMFSDDDSQSKVVRYSGSTEKQTFQFDNEGKHLFSGNDNIKYITENKNNDICVADCEAAAIVVVDQYGKLRFRYTGCTTSIMGDSFEPHGITTDSQSRILTADSYSNFIHILDKNGQFLRHIYNCDLILPWGLCVDNIDNLFVCEYATGFVKKIKYCKFLI</sequence>
<dbReference type="HOGENOM" id="CLU_007742_5_0_1"/>
<dbReference type="InParanoid" id="K1QB10"/>
<dbReference type="PANTHER" id="PTHR24104">
    <property type="entry name" value="E3 UBIQUITIN-PROTEIN LIGASE NHLRC1-RELATED"/>
    <property type="match status" value="1"/>
</dbReference>
<dbReference type="GO" id="GO:0008270">
    <property type="term" value="F:zinc ion binding"/>
    <property type="evidence" value="ECO:0007669"/>
    <property type="project" value="UniProtKB-KW"/>
</dbReference>
<protein>
    <submittedName>
        <fullName evidence="1">Uncharacterized protein</fullName>
    </submittedName>
</protein>
<dbReference type="GO" id="GO:0043161">
    <property type="term" value="P:proteasome-mediated ubiquitin-dependent protein catabolic process"/>
    <property type="evidence" value="ECO:0007669"/>
    <property type="project" value="TreeGrafter"/>
</dbReference>
<proteinExistence type="predicted"/>
<organism evidence="1">
    <name type="scientific">Magallana gigas</name>
    <name type="common">Pacific oyster</name>
    <name type="synonym">Crassostrea gigas</name>
    <dbReference type="NCBI Taxonomy" id="29159"/>
    <lineage>
        <taxon>Eukaryota</taxon>
        <taxon>Metazoa</taxon>
        <taxon>Spiralia</taxon>
        <taxon>Lophotrochozoa</taxon>
        <taxon>Mollusca</taxon>
        <taxon>Bivalvia</taxon>
        <taxon>Autobranchia</taxon>
        <taxon>Pteriomorphia</taxon>
        <taxon>Ostreida</taxon>
        <taxon>Ostreoidea</taxon>
        <taxon>Ostreidae</taxon>
        <taxon>Magallana</taxon>
    </lineage>
</organism>
<dbReference type="InterPro" id="IPR011042">
    <property type="entry name" value="6-blade_b-propeller_TolB-like"/>
</dbReference>
<dbReference type="Gene3D" id="2.120.10.30">
    <property type="entry name" value="TolB, C-terminal domain"/>
    <property type="match status" value="1"/>
</dbReference>
<dbReference type="InterPro" id="IPR050952">
    <property type="entry name" value="TRIM-NHL_E3_ligases"/>
</dbReference>
<accession>K1QB10</accession>
<dbReference type="SUPFAM" id="SSF101898">
    <property type="entry name" value="NHL repeat"/>
    <property type="match status" value="1"/>
</dbReference>
<dbReference type="GO" id="GO:0061630">
    <property type="term" value="F:ubiquitin protein ligase activity"/>
    <property type="evidence" value="ECO:0007669"/>
    <property type="project" value="TreeGrafter"/>
</dbReference>
<evidence type="ECO:0000313" key="1">
    <source>
        <dbReference type="EMBL" id="EKC26010.1"/>
    </source>
</evidence>